<dbReference type="EMBL" id="CAJVPW010013087">
    <property type="protein sequence ID" value="CAG8641639.1"/>
    <property type="molecule type" value="Genomic_DNA"/>
</dbReference>
<name>A0ACA9N9Y9_9GLOM</name>
<keyword evidence="2" id="KW-1185">Reference proteome</keyword>
<feature type="non-terminal residue" evidence="1">
    <location>
        <position position="419"/>
    </location>
</feature>
<sequence>HEHVTCNFCSERCVKKRQANHKKKTKTDTSLNTIVPTISISISGVFDFLQVNNILKDYDDLEQISETSLFFDDDSANIIEVKEHDSKSSEEPTKFALEIELDSDLLDIVEIDQNLETSSLNLEKIKDGFAQLTKNLQDVLRHILSVHHERTEVKKQITRRSKDGVRLALQYNDFPVKSSELYYYLTENNLILSIHTKEQIYYWVSVYGRQTYLTNQDNQLLSSKTYFEQFELAARRFKILSYFDNDFVRALEFITSLFNRIGVQNIKEIVIDSTFKTNQKRFELFVVNSNCGRYDMPLAYLYLLTSNNLSVTNFYPSNGITTQNPVIEDHHLENSQDISMIVFEKKIEERQEKYSQYEKKFKKALELYKREMNNDNFVKNFDTLLRPFIKAVNGCEDALQTYKQQNTQKSSNEKLAFWL</sequence>
<accession>A0ACA9N9Y9</accession>
<proteinExistence type="predicted"/>
<dbReference type="Proteomes" id="UP000789366">
    <property type="component" value="Unassembled WGS sequence"/>
</dbReference>
<feature type="non-terminal residue" evidence="1">
    <location>
        <position position="1"/>
    </location>
</feature>
<gene>
    <name evidence="1" type="ORF">SPELUC_LOCUS8591</name>
</gene>
<evidence type="ECO:0000313" key="2">
    <source>
        <dbReference type="Proteomes" id="UP000789366"/>
    </source>
</evidence>
<comment type="caution">
    <text evidence="1">The sequence shown here is derived from an EMBL/GenBank/DDBJ whole genome shotgun (WGS) entry which is preliminary data.</text>
</comment>
<reference evidence="1" key="1">
    <citation type="submission" date="2021-06" db="EMBL/GenBank/DDBJ databases">
        <authorList>
            <person name="Kallberg Y."/>
            <person name="Tangrot J."/>
            <person name="Rosling A."/>
        </authorList>
    </citation>
    <scope>NUCLEOTIDE SEQUENCE</scope>
    <source>
        <strain evidence="1">28 12/20/2015</strain>
    </source>
</reference>
<organism evidence="1 2">
    <name type="scientific">Cetraspora pellucida</name>
    <dbReference type="NCBI Taxonomy" id="1433469"/>
    <lineage>
        <taxon>Eukaryota</taxon>
        <taxon>Fungi</taxon>
        <taxon>Fungi incertae sedis</taxon>
        <taxon>Mucoromycota</taxon>
        <taxon>Glomeromycotina</taxon>
        <taxon>Glomeromycetes</taxon>
        <taxon>Diversisporales</taxon>
        <taxon>Gigasporaceae</taxon>
        <taxon>Cetraspora</taxon>
    </lineage>
</organism>
<protein>
    <submittedName>
        <fullName evidence="1">6540_t:CDS:1</fullName>
    </submittedName>
</protein>
<evidence type="ECO:0000313" key="1">
    <source>
        <dbReference type="EMBL" id="CAG8641639.1"/>
    </source>
</evidence>